<dbReference type="PANTHER" id="PTHR40269">
    <property type="entry name" value="OUTER MEMBRANE PROTEIN-RELATED"/>
    <property type="match status" value="1"/>
</dbReference>
<reference evidence="3 4" key="1">
    <citation type="submission" date="2016-11" db="EMBL/GenBank/DDBJ databases">
        <authorList>
            <person name="Jaros S."/>
            <person name="Januszkiewicz K."/>
            <person name="Wedrychowicz H."/>
        </authorList>
    </citation>
    <scope>NUCLEOTIDE SEQUENCE [LARGE SCALE GENOMIC DNA]</scope>
    <source>
        <strain evidence="3 4">DSM 9705</strain>
    </source>
</reference>
<dbReference type="Proteomes" id="UP000184139">
    <property type="component" value="Unassembled WGS sequence"/>
</dbReference>
<dbReference type="PANTHER" id="PTHR40269:SF1">
    <property type="entry name" value="OUTER MEMBRANE PROTEIN"/>
    <property type="match status" value="1"/>
</dbReference>
<feature type="compositionally biased region" description="Basic and acidic residues" evidence="1">
    <location>
        <begin position="292"/>
        <end position="312"/>
    </location>
</feature>
<evidence type="ECO:0000313" key="3">
    <source>
        <dbReference type="EMBL" id="SHH80469.1"/>
    </source>
</evidence>
<keyword evidence="2" id="KW-0732">Signal</keyword>
<protein>
    <recommendedName>
        <fullName evidence="5">DUF3300 domain-containing protein</fullName>
    </recommendedName>
</protein>
<dbReference type="EMBL" id="FQXS01000010">
    <property type="protein sequence ID" value="SHH80469.1"/>
    <property type="molecule type" value="Genomic_DNA"/>
</dbReference>
<evidence type="ECO:0008006" key="5">
    <source>
        <dbReference type="Google" id="ProtNLM"/>
    </source>
</evidence>
<evidence type="ECO:0000313" key="4">
    <source>
        <dbReference type="Proteomes" id="UP000184139"/>
    </source>
</evidence>
<dbReference type="Pfam" id="PF11737">
    <property type="entry name" value="DUF3300"/>
    <property type="match status" value="1"/>
</dbReference>
<keyword evidence="4" id="KW-1185">Reference proteome</keyword>
<dbReference type="AlphaFoldDB" id="A0A1M5VYS2"/>
<feature type="signal peptide" evidence="2">
    <location>
        <begin position="1"/>
        <end position="27"/>
    </location>
</feature>
<feature type="region of interest" description="Disordered" evidence="1">
    <location>
        <begin position="284"/>
        <end position="347"/>
    </location>
</feature>
<dbReference type="STRING" id="1121409.SAMN02745124_01973"/>
<organism evidence="3 4">
    <name type="scientific">Desulfofustis glycolicus DSM 9705</name>
    <dbReference type="NCBI Taxonomy" id="1121409"/>
    <lineage>
        <taxon>Bacteria</taxon>
        <taxon>Pseudomonadati</taxon>
        <taxon>Thermodesulfobacteriota</taxon>
        <taxon>Desulfobulbia</taxon>
        <taxon>Desulfobulbales</taxon>
        <taxon>Desulfocapsaceae</taxon>
        <taxon>Desulfofustis</taxon>
    </lineage>
</organism>
<feature type="chain" id="PRO_5012070421" description="DUF3300 domain-containing protein" evidence="2">
    <location>
        <begin position="28"/>
        <end position="347"/>
    </location>
</feature>
<dbReference type="InterPro" id="IPR021728">
    <property type="entry name" value="DUF3300"/>
</dbReference>
<evidence type="ECO:0000256" key="2">
    <source>
        <dbReference type="SAM" id="SignalP"/>
    </source>
</evidence>
<name>A0A1M5VYS2_9BACT</name>
<accession>A0A1M5VYS2</accession>
<dbReference type="RefSeq" id="WP_073375648.1">
    <property type="nucleotide sequence ID" value="NZ_FQXS01000010.1"/>
</dbReference>
<dbReference type="OrthoDB" id="197257at2"/>
<proteinExistence type="predicted"/>
<feature type="compositionally biased region" description="Basic and acidic residues" evidence="1">
    <location>
        <begin position="327"/>
        <end position="347"/>
    </location>
</feature>
<gene>
    <name evidence="3" type="ORF">SAMN02745124_01973</name>
</gene>
<sequence>MMKAAKRFGAALALMLAIFCLAAAAVAQEDAAMDPPAPFSREELTQMLAPIALYPDALLSQILMASTYPIEVIEAERWLKNNPSLSGDALDNALLHLDWEPSVKALCHFPTVLNLMSERIAQTTDLGNAFLAQEEDVMDTVQELRARAYAEGNLNTTTRHQVVVERETISIEPSDPRIIYVPYYNPYHIYGSWRYPAYPPYYWIPSGLRVGRGITYWPGISFEFALNRWSQFDWQRRYIYFDTYRPSRFIRYHRWAPDPDPWYHSPRHRRGIVYRDHRTAERYYRQPSSTRGMRDQSRYFEPPRRSAPEVRVRSPIVDRSQPVSREGYAEGDRMNKPLLDRLNRRGR</sequence>
<evidence type="ECO:0000256" key="1">
    <source>
        <dbReference type="SAM" id="MobiDB-lite"/>
    </source>
</evidence>